<evidence type="ECO:0000259" key="6">
    <source>
        <dbReference type="SMART" id="SM00644"/>
    </source>
</evidence>
<feature type="domain" description="N-acetylmuramoyl-L-alanine amidase" evidence="6">
    <location>
        <begin position="15"/>
        <end position="168"/>
    </location>
</feature>
<dbReference type="GO" id="GO:0019867">
    <property type="term" value="C:outer membrane"/>
    <property type="evidence" value="ECO:0007669"/>
    <property type="project" value="TreeGrafter"/>
</dbReference>
<dbReference type="GO" id="GO:0009254">
    <property type="term" value="P:peptidoglycan turnover"/>
    <property type="evidence" value="ECO:0007669"/>
    <property type="project" value="TreeGrafter"/>
</dbReference>
<dbReference type="GO" id="GO:0009253">
    <property type="term" value="P:peptidoglycan catabolic process"/>
    <property type="evidence" value="ECO:0007669"/>
    <property type="project" value="InterPro"/>
</dbReference>
<protein>
    <recommendedName>
        <fullName evidence="3">N-acetylmuramoyl-L-alanine amidase</fullName>
        <ecNumber evidence="3">3.5.1.28</ecNumber>
    </recommendedName>
</protein>
<dbReference type="SMART" id="SM00644">
    <property type="entry name" value="Ami_2"/>
    <property type="match status" value="1"/>
</dbReference>
<dbReference type="SUPFAM" id="SSF55846">
    <property type="entry name" value="N-acetylmuramoyl-L-alanine amidase-like"/>
    <property type="match status" value="1"/>
</dbReference>
<evidence type="ECO:0000256" key="2">
    <source>
        <dbReference type="ARBA" id="ARBA00007553"/>
    </source>
</evidence>
<evidence type="ECO:0000256" key="3">
    <source>
        <dbReference type="ARBA" id="ARBA00011901"/>
    </source>
</evidence>
<dbReference type="GO" id="GO:0008745">
    <property type="term" value="F:N-acetylmuramoyl-L-alanine amidase activity"/>
    <property type="evidence" value="ECO:0007669"/>
    <property type="project" value="UniProtKB-EC"/>
</dbReference>
<dbReference type="CDD" id="cd06583">
    <property type="entry name" value="PGRP"/>
    <property type="match status" value="1"/>
</dbReference>
<sequence length="263" mass="29527">MQSERFFGGFMIIDNTSYRSQSFESRVCFLVMHYTVSNFQRSVAELTEPFSVSVQYVVPDPTDPSYVAAGFSGVRIFNLVDEQNRAYHAGVSSWRGRTNLNDTSIGIEIVNTAHDGEHGEIIFVPYNPEQIQAVIELAKDILQRYPTIVPINVVGHSDIAPLRKSDPGPLFPWYELYKAGIGTWYEEDTKARYLQQYALSGIDPRDVLKKLGKFGYDVSAATDADGTKALLRAFQMHYRPAKYDGVLDTETAAILAALVEKYC</sequence>
<accession>A0A9W6NHR7</accession>
<dbReference type="EC" id="3.5.1.28" evidence="3"/>
<comment type="caution">
    <text evidence="7">The sequence shown here is derived from an EMBL/GenBank/DDBJ whole genome shotgun (WGS) entry which is preliminary data.</text>
</comment>
<dbReference type="Pfam" id="PF01510">
    <property type="entry name" value="Amidase_2"/>
    <property type="match status" value="1"/>
</dbReference>
<reference evidence="7" key="2">
    <citation type="submission" date="2023-01" db="EMBL/GenBank/DDBJ databases">
        <authorList>
            <person name="Sun Q."/>
            <person name="Evtushenko L."/>
        </authorList>
    </citation>
    <scope>NUCLEOTIDE SEQUENCE</scope>
    <source>
        <strain evidence="7">VKM B-2935</strain>
    </source>
</reference>
<proteinExistence type="inferred from homology"/>
<dbReference type="InterPro" id="IPR036365">
    <property type="entry name" value="PGBD-like_sf"/>
</dbReference>
<evidence type="ECO:0000313" key="8">
    <source>
        <dbReference type="Proteomes" id="UP001143328"/>
    </source>
</evidence>
<dbReference type="EMBL" id="BSFN01000036">
    <property type="protein sequence ID" value="GLK92139.1"/>
    <property type="molecule type" value="Genomic_DNA"/>
</dbReference>
<comment type="similarity">
    <text evidence="2">Belongs to the N-acetylmuramoyl-L-alanine amidase 2 family.</text>
</comment>
<keyword evidence="4" id="KW-0378">Hydrolase</keyword>
<keyword evidence="5" id="KW-0961">Cell wall biogenesis/degradation</keyword>
<dbReference type="InterPro" id="IPR002502">
    <property type="entry name" value="Amidase_domain"/>
</dbReference>
<dbReference type="InterPro" id="IPR051206">
    <property type="entry name" value="NAMLAA_amidase_2"/>
</dbReference>
<keyword evidence="8" id="KW-1185">Reference proteome</keyword>
<dbReference type="Gene3D" id="1.10.101.10">
    <property type="entry name" value="PGBD-like superfamily/PGBD"/>
    <property type="match status" value="1"/>
</dbReference>
<dbReference type="Proteomes" id="UP001143328">
    <property type="component" value="Unassembled WGS sequence"/>
</dbReference>
<evidence type="ECO:0000256" key="1">
    <source>
        <dbReference type="ARBA" id="ARBA00001561"/>
    </source>
</evidence>
<gene>
    <name evidence="7" type="ORF">GCM10017655_52040</name>
</gene>
<evidence type="ECO:0000256" key="5">
    <source>
        <dbReference type="ARBA" id="ARBA00023316"/>
    </source>
</evidence>
<dbReference type="PANTHER" id="PTHR30417">
    <property type="entry name" value="N-ACETYLMURAMOYL-L-ALANINE AMIDASE AMID"/>
    <property type="match status" value="1"/>
</dbReference>
<evidence type="ECO:0000313" key="7">
    <source>
        <dbReference type="EMBL" id="GLK92139.1"/>
    </source>
</evidence>
<dbReference type="GO" id="GO:0071555">
    <property type="term" value="P:cell wall organization"/>
    <property type="evidence" value="ECO:0007669"/>
    <property type="project" value="UniProtKB-KW"/>
</dbReference>
<evidence type="ECO:0000256" key="4">
    <source>
        <dbReference type="ARBA" id="ARBA00022801"/>
    </source>
</evidence>
<dbReference type="AlphaFoldDB" id="A0A9W6NHR7"/>
<dbReference type="Gene3D" id="3.40.80.10">
    <property type="entry name" value="Peptidoglycan recognition protein-like"/>
    <property type="match status" value="1"/>
</dbReference>
<dbReference type="PANTHER" id="PTHR30417:SF12">
    <property type="entry name" value="N-ACETYLMURAMOYL-L-ALANINE AMIDASE"/>
    <property type="match status" value="1"/>
</dbReference>
<organism evidence="7 8">
    <name type="scientific">Pseudomonas turukhanskensis</name>
    <dbReference type="NCBI Taxonomy" id="1806536"/>
    <lineage>
        <taxon>Bacteria</taxon>
        <taxon>Pseudomonadati</taxon>
        <taxon>Pseudomonadota</taxon>
        <taxon>Gammaproteobacteria</taxon>
        <taxon>Pseudomonadales</taxon>
        <taxon>Pseudomonadaceae</taxon>
        <taxon>Pseudomonas</taxon>
    </lineage>
</organism>
<dbReference type="FunFam" id="3.40.80.10:FF:000003">
    <property type="entry name" value="N-acetylmuramoyl-L-alanine amidase"/>
    <property type="match status" value="1"/>
</dbReference>
<dbReference type="SUPFAM" id="SSF47090">
    <property type="entry name" value="PGBD-like"/>
    <property type="match status" value="1"/>
</dbReference>
<name>A0A9W6NHR7_9PSED</name>
<dbReference type="InterPro" id="IPR036505">
    <property type="entry name" value="Amidase/PGRP_sf"/>
</dbReference>
<dbReference type="InterPro" id="IPR036366">
    <property type="entry name" value="PGBDSf"/>
</dbReference>
<comment type="catalytic activity">
    <reaction evidence="1">
        <text>Hydrolyzes the link between N-acetylmuramoyl residues and L-amino acid residues in certain cell-wall glycopeptides.</text>
        <dbReference type="EC" id="3.5.1.28"/>
    </reaction>
</comment>
<reference evidence="7" key="1">
    <citation type="journal article" date="2014" name="Int. J. Syst. Evol. Microbiol.">
        <title>Complete genome sequence of Corynebacterium casei LMG S-19264T (=DSM 44701T), isolated from a smear-ripened cheese.</title>
        <authorList>
            <consortium name="US DOE Joint Genome Institute (JGI-PGF)"/>
            <person name="Walter F."/>
            <person name="Albersmeier A."/>
            <person name="Kalinowski J."/>
            <person name="Ruckert C."/>
        </authorList>
    </citation>
    <scope>NUCLEOTIDE SEQUENCE</scope>
    <source>
        <strain evidence="7">VKM B-2935</strain>
    </source>
</reference>